<evidence type="ECO:0000256" key="3">
    <source>
        <dbReference type="ARBA" id="ARBA00023274"/>
    </source>
</evidence>
<evidence type="ECO:0000256" key="2">
    <source>
        <dbReference type="ARBA" id="ARBA00022980"/>
    </source>
</evidence>
<dbReference type="PRINTS" id="PR00395">
    <property type="entry name" value="RIBOSOMALS2"/>
</dbReference>
<accession>A0A1F5KTW6</accession>
<dbReference type="Proteomes" id="UP000178565">
    <property type="component" value="Unassembled WGS sequence"/>
</dbReference>
<comment type="caution">
    <text evidence="6">The sequence shown here is derived from an EMBL/GenBank/DDBJ whole genome shotgun (WGS) entry which is preliminary data.</text>
</comment>
<organism evidence="6 7">
    <name type="scientific">Candidatus Daviesbacteria bacterium RIFCSPLOWO2_01_FULL_39_12</name>
    <dbReference type="NCBI Taxonomy" id="1797785"/>
    <lineage>
        <taxon>Bacteria</taxon>
        <taxon>Candidatus Daviesiibacteriota</taxon>
    </lineage>
</organism>
<dbReference type="HAMAP" id="MF_00291_B">
    <property type="entry name" value="Ribosomal_uS2_B"/>
    <property type="match status" value="1"/>
</dbReference>
<evidence type="ECO:0000313" key="6">
    <source>
        <dbReference type="EMBL" id="OGE44362.1"/>
    </source>
</evidence>
<dbReference type="GO" id="GO:0022627">
    <property type="term" value="C:cytosolic small ribosomal subunit"/>
    <property type="evidence" value="ECO:0007669"/>
    <property type="project" value="TreeGrafter"/>
</dbReference>
<dbReference type="GO" id="GO:0003735">
    <property type="term" value="F:structural constituent of ribosome"/>
    <property type="evidence" value="ECO:0007669"/>
    <property type="project" value="InterPro"/>
</dbReference>
<evidence type="ECO:0000256" key="1">
    <source>
        <dbReference type="ARBA" id="ARBA00006242"/>
    </source>
</evidence>
<name>A0A1F5KTW6_9BACT</name>
<sequence>MYKLPTLQELLEAGVHFGHQVRRGHPRMRPYIYGVREGVHIIDLTKSDQTLKEACEFVYNLGKEGKILLFVGTKKQARAIVEEAAKRLGAPYLIQRWIGGFLTNFEQIKKNVKILKDYKDKKEKGELSQYTKKEQLLIDRKVAKLEKDLGGVVDMPVLPDALFVVDAASDEIAVREANRVGIKVVAIADSNCDPTKIDYPIAGNDDAIKSIKILVETVAAAYDEGKKDAGKVAAKIAKKEEKEALRLAANASGKQDEGVVDEELAVEVAAAEEMVEKKAVKESERVVT</sequence>
<dbReference type="Pfam" id="PF00318">
    <property type="entry name" value="Ribosomal_S2"/>
    <property type="match status" value="1"/>
</dbReference>
<dbReference type="EMBL" id="MFDM01000003">
    <property type="protein sequence ID" value="OGE44362.1"/>
    <property type="molecule type" value="Genomic_DNA"/>
</dbReference>
<protein>
    <recommendedName>
        <fullName evidence="4 5">Small ribosomal subunit protein uS2</fullName>
    </recommendedName>
</protein>
<dbReference type="GO" id="GO:0006412">
    <property type="term" value="P:translation"/>
    <property type="evidence" value="ECO:0007669"/>
    <property type="project" value="UniProtKB-UniRule"/>
</dbReference>
<dbReference type="Gene3D" id="1.10.287.610">
    <property type="entry name" value="Helix hairpin bin"/>
    <property type="match status" value="1"/>
</dbReference>
<dbReference type="InterPro" id="IPR001865">
    <property type="entry name" value="Ribosomal_uS2"/>
</dbReference>
<dbReference type="AlphaFoldDB" id="A0A1F5KTW6"/>
<dbReference type="STRING" id="1797785.A3B45_03745"/>
<keyword evidence="2 5" id="KW-0689">Ribosomal protein</keyword>
<gene>
    <name evidence="5" type="primary">rpsB</name>
    <name evidence="6" type="ORF">A3B45_03745</name>
</gene>
<evidence type="ECO:0000256" key="4">
    <source>
        <dbReference type="ARBA" id="ARBA00035256"/>
    </source>
</evidence>
<dbReference type="CDD" id="cd01425">
    <property type="entry name" value="RPS2"/>
    <property type="match status" value="1"/>
</dbReference>
<keyword evidence="3 5" id="KW-0687">Ribonucleoprotein</keyword>
<dbReference type="SUPFAM" id="SSF52313">
    <property type="entry name" value="Ribosomal protein S2"/>
    <property type="match status" value="1"/>
</dbReference>
<proteinExistence type="inferred from homology"/>
<dbReference type="InterPro" id="IPR023591">
    <property type="entry name" value="Ribosomal_uS2_flav_dom_sf"/>
</dbReference>
<dbReference type="PANTHER" id="PTHR12534:SF0">
    <property type="entry name" value="SMALL RIBOSOMAL SUBUNIT PROTEIN US2M"/>
    <property type="match status" value="1"/>
</dbReference>
<dbReference type="PROSITE" id="PS00962">
    <property type="entry name" value="RIBOSOMAL_S2_1"/>
    <property type="match status" value="1"/>
</dbReference>
<dbReference type="PANTHER" id="PTHR12534">
    <property type="entry name" value="30S RIBOSOMAL PROTEIN S2 PROKARYOTIC AND ORGANELLAR"/>
    <property type="match status" value="1"/>
</dbReference>
<comment type="similarity">
    <text evidence="1 5">Belongs to the universal ribosomal protein uS2 family.</text>
</comment>
<dbReference type="InterPro" id="IPR005706">
    <property type="entry name" value="Ribosomal_uS2_bac/mit/plastid"/>
</dbReference>
<dbReference type="Gene3D" id="3.40.50.10490">
    <property type="entry name" value="Glucose-6-phosphate isomerase like protein, domain 1"/>
    <property type="match status" value="1"/>
</dbReference>
<evidence type="ECO:0000313" key="7">
    <source>
        <dbReference type="Proteomes" id="UP000178565"/>
    </source>
</evidence>
<dbReference type="NCBIfam" id="TIGR01011">
    <property type="entry name" value="rpsB_bact"/>
    <property type="match status" value="1"/>
</dbReference>
<dbReference type="InterPro" id="IPR018130">
    <property type="entry name" value="Ribosomal_uS2_CS"/>
</dbReference>
<evidence type="ECO:0000256" key="5">
    <source>
        <dbReference type="HAMAP-Rule" id="MF_00291"/>
    </source>
</evidence>
<reference evidence="6 7" key="1">
    <citation type="journal article" date="2016" name="Nat. Commun.">
        <title>Thousands of microbial genomes shed light on interconnected biogeochemical processes in an aquifer system.</title>
        <authorList>
            <person name="Anantharaman K."/>
            <person name="Brown C.T."/>
            <person name="Hug L.A."/>
            <person name="Sharon I."/>
            <person name="Castelle C.J."/>
            <person name="Probst A.J."/>
            <person name="Thomas B.C."/>
            <person name="Singh A."/>
            <person name="Wilkins M.J."/>
            <person name="Karaoz U."/>
            <person name="Brodie E.L."/>
            <person name="Williams K.H."/>
            <person name="Hubbard S.S."/>
            <person name="Banfield J.F."/>
        </authorList>
    </citation>
    <scope>NUCLEOTIDE SEQUENCE [LARGE SCALE GENOMIC DNA]</scope>
</reference>